<reference evidence="1 2" key="1">
    <citation type="submission" date="2018-05" db="EMBL/GenBank/DDBJ databases">
        <title>Evolution of GPA BGCs.</title>
        <authorList>
            <person name="Waglechner N."/>
            <person name="Wright G.D."/>
        </authorList>
    </citation>
    <scope>NUCLEOTIDE SEQUENCE [LARGE SCALE GENOMIC DNA]</scope>
    <source>
        <strain evidence="1 2">A82846</strain>
    </source>
</reference>
<organism evidence="1 2">
    <name type="scientific">Kibdelosporangium aridum</name>
    <dbReference type="NCBI Taxonomy" id="2030"/>
    <lineage>
        <taxon>Bacteria</taxon>
        <taxon>Bacillati</taxon>
        <taxon>Actinomycetota</taxon>
        <taxon>Actinomycetes</taxon>
        <taxon>Pseudonocardiales</taxon>
        <taxon>Pseudonocardiaceae</taxon>
        <taxon>Kibdelosporangium</taxon>
    </lineage>
</organism>
<name>A0A428Y310_KIBAR</name>
<sequence>MAEVEVGDRVSMVVAGQRGDYVVSAVLETPVRGVYFDCAGPADLVALRLHPGAVVEDIRREFGGFEVRTGAAIGDAEIPGLDAARLLLILISGVVGFCRHFDRASADAFGGGCRGAAIAGVLAVIGLTLAGPAVVKRVAAVVARWAVFRRMCWHVFVRCLG</sequence>
<accession>A0A428Y310</accession>
<proteinExistence type="predicted"/>
<dbReference type="EMBL" id="QHKI01000110">
    <property type="protein sequence ID" value="RSM61951.1"/>
    <property type="molecule type" value="Genomic_DNA"/>
</dbReference>
<dbReference type="Proteomes" id="UP000287547">
    <property type="component" value="Unassembled WGS sequence"/>
</dbReference>
<protein>
    <submittedName>
        <fullName evidence="1">Uncharacterized protein</fullName>
    </submittedName>
</protein>
<dbReference type="AlphaFoldDB" id="A0A428Y310"/>
<evidence type="ECO:0000313" key="2">
    <source>
        <dbReference type="Proteomes" id="UP000287547"/>
    </source>
</evidence>
<evidence type="ECO:0000313" key="1">
    <source>
        <dbReference type="EMBL" id="RSM61951.1"/>
    </source>
</evidence>
<dbReference type="RefSeq" id="WP_037251507.1">
    <property type="nucleotide sequence ID" value="NZ_QHKI01000110.1"/>
</dbReference>
<comment type="caution">
    <text evidence="1">The sequence shown here is derived from an EMBL/GenBank/DDBJ whole genome shotgun (WGS) entry which is preliminary data.</text>
</comment>
<gene>
    <name evidence="1" type="ORF">DMH04_53380</name>
</gene>